<feature type="chain" id="PRO_5044570422" evidence="2">
    <location>
        <begin position="23"/>
        <end position="583"/>
    </location>
</feature>
<dbReference type="Pfam" id="PF13487">
    <property type="entry name" value="HD_5"/>
    <property type="match status" value="1"/>
</dbReference>
<dbReference type="SUPFAM" id="SSF109604">
    <property type="entry name" value="HD-domain/PDEase-like"/>
    <property type="match status" value="1"/>
</dbReference>
<proteinExistence type="predicted"/>
<accession>A0A249W141</accession>
<evidence type="ECO:0000256" key="1">
    <source>
        <dbReference type="SAM" id="Phobius"/>
    </source>
</evidence>
<dbReference type="InterPro" id="IPR003607">
    <property type="entry name" value="HD/PDEase_dom"/>
</dbReference>
<keyword evidence="2" id="KW-0732">Signal</keyword>
<organism evidence="4">
    <name type="scientific">Vibrio parahaemolyticus</name>
    <dbReference type="NCBI Taxonomy" id="670"/>
    <lineage>
        <taxon>Bacteria</taxon>
        <taxon>Pseudomonadati</taxon>
        <taxon>Pseudomonadota</taxon>
        <taxon>Gammaproteobacteria</taxon>
        <taxon>Vibrionales</taxon>
        <taxon>Vibrionaceae</taxon>
        <taxon>Vibrio</taxon>
    </lineage>
</organism>
<dbReference type="PANTHER" id="PTHR45228:SF9">
    <property type="entry name" value="3'3'-CGAMP-SPECIFIC PHOSPHODIESTERASE 2"/>
    <property type="match status" value="1"/>
</dbReference>
<keyword evidence="1" id="KW-0812">Transmembrane</keyword>
<protein>
    <submittedName>
        <fullName evidence="4">HD domain-containing protein</fullName>
    </submittedName>
    <submittedName>
        <fullName evidence="5">Phosphodiesterase</fullName>
    </submittedName>
</protein>
<keyword evidence="6" id="KW-1185">Reference proteome</keyword>
<feature type="domain" description="HD-GYP" evidence="3">
    <location>
        <begin position="385"/>
        <end position="582"/>
    </location>
</feature>
<dbReference type="Proteomes" id="UP000191946">
    <property type="component" value="Unassembled WGS sequence"/>
</dbReference>
<dbReference type="InterPro" id="IPR037522">
    <property type="entry name" value="HD_GYP_dom"/>
</dbReference>
<reference evidence="5 6" key="1">
    <citation type="submission" date="2015-08" db="EMBL/GenBank/DDBJ databases">
        <title>Draft Genome Sequences of Vibrio parahaemolyticus Strains.</title>
        <authorList>
            <person name="Gonzalez-Escalona N."/>
            <person name="DePaola A."/>
        </authorList>
    </citation>
    <scope>NUCLEOTIDE SEQUENCE [LARGE SCALE GENOMIC DNA]</scope>
    <source>
        <strain evidence="5 6">CFSAN001621</strain>
    </source>
</reference>
<dbReference type="Gene3D" id="1.10.3210.10">
    <property type="entry name" value="Hypothetical protein af1432"/>
    <property type="match status" value="1"/>
</dbReference>
<dbReference type="PROSITE" id="PS51832">
    <property type="entry name" value="HD_GYP"/>
    <property type="match status" value="1"/>
</dbReference>
<keyword evidence="1" id="KW-0472">Membrane</keyword>
<feature type="transmembrane region" description="Helical" evidence="1">
    <location>
        <begin position="344"/>
        <end position="365"/>
    </location>
</feature>
<dbReference type="InterPro" id="IPR052020">
    <property type="entry name" value="Cyclic_di-GMP/3'3'-cGAMP_PDE"/>
</dbReference>
<feature type="signal peptide" evidence="2">
    <location>
        <begin position="1"/>
        <end position="22"/>
    </location>
</feature>
<reference evidence="4" key="2">
    <citation type="submission" date="2017-09" db="EMBL/GenBank/DDBJ databases">
        <authorList>
            <person name="Ehlers B."/>
            <person name="Leendertz F.H."/>
        </authorList>
    </citation>
    <scope>NUCLEOTIDE SEQUENCE</scope>
    <source>
        <strain evidence="4">MAVP-26</strain>
    </source>
</reference>
<evidence type="ECO:0000313" key="4">
    <source>
        <dbReference type="EMBL" id="ASZ49791.1"/>
    </source>
</evidence>
<name>A0A249W141_VIBPH</name>
<evidence type="ECO:0000259" key="3">
    <source>
        <dbReference type="PROSITE" id="PS51832"/>
    </source>
</evidence>
<dbReference type="AlphaFoldDB" id="A0A249W141"/>
<gene>
    <name evidence="5" type="ORF">AKG60_13030</name>
    <name evidence="4" type="ORF">YA91_04040</name>
</gene>
<dbReference type="RefSeq" id="WP_005498786.1">
    <property type="nucleotide sequence ID" value="NZ_CP023247.2"/>
</dbReference>
<dbReference type="PANTHER" id="PTHR45228">
    <property type="entry name" value="CYCLIC DI-GMP PHOSPHODIESTERASE TM_0186-RELATED"/>
    <property type="match status" value="1"/>
</dbReference>
<dbReference type="SMART" id="SM00471">
    <property type="entry name" value="HDc"/>
    <property type="match status" value="1"/>
</dbReference>
<dbReference type="EMBL" id="CP023247">
    <property type="protein sequence ID" value="ASZ49791.1"/>
    <property type="molecule type" value="Genomic_DNA"/>
</dbReference>
<evidence type="ECO:0000313" key="6">
    <source>
        <dbReference type="Proteomes" id="UP000191946"/>
    </source>
</evidence>
<evidence type="ECO:0000256" key="2">
    <source>
        <dbReference type="SAM" id="SignalP"/>
    </source>
</evidence>
<dbReference type="Gene3D" id="3.40.50.2300">
    <property type="match status" value="1"/>
</dbReference>
<dbReference type="EMBL" id="LHQV01000015">
    <property type="protein sequence ID" value="OQJ98942.1"/>
    <property type="molecule type" value="Genomic_DNA"/>
</dbReference>
<keyword evidence="1" id="KW-1133">Transmembrane helix</keyword>
<evidence type="ECO:0000313" key="5">
    <source>
        <dbReference type="EMBL" id="OQJ98942.1"/>
    </source>
</evidence>
<dbReference type="CDD" id="cd00077">
    <property type="entry name" value="HDc"/>
    <property type="match status" value="1"/>
</dbReference>
<dbReference type="GO" id="GO:0008081">
    <property type="term" value="F:phosphoric diester hydrolase activity"/>
    <property type="evidence" value="ECO:0007669"/>
    <property type="project" value="UniProtKB-ARBA"/>
</dbReference>
<sequence length="583" mass="66366">MVKRLARFLTLVLCIGTVAVQAEETNWELKRVLVLHSYDPSYQWTNDIQAGIEKGFKQTDGEVKLSIEYLDAKRVHSEGYLQQMASYLRFKYRAYEFDGVIISDDAAMRFVRNYFQNPKRNVPMVAIGINDKGSSLDTVSTNGSVIYEEDRVVENIALINRLRPRIKNLYYLADRSVTSELIYQRVKAEMNKFPRINLIEIRDASLQEAANQLSTVSANDAVLLTHYNTEGDSGKYHTYREVARAIGAKSRAPVFVMWELYLGEPGILGGFVNRSEQFGYEAAEIMASKMGMSLTSAAHALAITEAVLDYKALTKYEISHYDIPKNAEILNAPPPLFKVNLKTLLFTCGIIVLLSLVVVIQFMTIRQRKEIDKKNRKIVLLQKRTLNVQKEMIHVLGEAIESRSGETGQHVKRVAKLSRRLAQLCGLTHREVEMIEIISPMHDVGKISVPESILDKPGALTSSEREIMKQHTIKGYELLNMKEGDITKLAAVVAHEHHEKWDGTGYPNNLKGEDIHLFARIVAIADVFDALLTERCYKRAWTINEVVDWFKSEQGKHFDPILCQLLLDNLDDFIEVRYMYPDA</sequence>